<sequence>MWVDTTTKSNRQVFLEDTGAKQSTSKENTLVIVQIGNEDGFVKESGLVFENNTTNDYHEIMDVQNFEKWFLEVLPKLGQNSVVVMDNAPYHSRYAERIPRSNWKKADIQQWLKNKNIPFEPRELRVELLEKVKKIKDTYKKYAIDELAKKFKVEVLRLPPYHCELNPIELIWADVKGNVARNDITFNYADVKKLFNEALEKVTPEKWKKYIKHTIKEEKRLNDIDFIMDDTLEKFIINDTSSESDTCTESESD</sequence>
<dbReference type="InterPro" id="IPR036397">
    <property type="entry name" value="RNaseH_sf"/>
</dbReference>
<protein>
    <recommendedName>
        <fullName evidence="1">Tc1-like transposase DDE domain-containing protein</fullName>
    </recommendedName>
</protein>
<evidence type="ECO:0000313" key="2">
    <source>
        <dbReference type="EMBL" id="GBP53305.1"/>
    </source>
</evidence>
<evidence type="ECO:0000313" key="3">
    <source>
        <dbReference type="Proteomes" id="UP000299102"/>
    </source>
</evidence>
<feature type="domain" description="Tc1-like transposase DDE" evidence="1">
    <location>
        <begin position="59"/>
        <end position="182"/>
    </location>
</feature>
<proteinExistence type="predicted"/>
<dbReference type="Gene3D" id="3.30.420.10">
    <property type="entry name" value="Ribonuclease H-like superfamily/Ribonuclease H"/>
    <property type="match status" value="1"/>
</dbReference>
<dbReference type="Pfam" id="PF13358">
    <property type="entry name" value="DDE_3"/>
    <property type="match status" value="1"/>
</dbReference>
<gene>
    <name evidence="2" type="ORF">EVAR_44306_1</name>
</gene>
<dbReference type="AlphaFoldDB" id="A0A4C1WT88"/>
<dbReference type="InterPro" id="IPR038717">
    <property type="entry name" value="Tc1-like_DDE_dom"/>
</dbReference>
<reference evidence="2 3" key="1">
    <citation type="journal article" date="2019" name="Commun. Biol.">
        <title>The bagworm genome reveals a unique fibroin gene that provides high tensile strength.</title>
        <authorList>
            <person name="Kono N."/>
            <person name="Nakamura H."/>
            <person name="Ohtoshi R."/>
            <person name="Tomita M."/>
            <person name="Numata K."/>
            <person name="Arakawa K."/>
        </authorList>
    </citation>
    <scope>NUCLEOTIDE SEQUENCE [LARGE SCALE GENOMIC DNA]</scope>
</reference>
<dbReference type="EMBL" id="BGZK01000620">
    <property type="protein sequence ID" value="GBP53305.1"/>
    <property type="molecule type" value="Genomic_DNA"/>
</dbReference>
<organism evidence="2 3">
    <name type="scientific">Eumeta variegata</name>
    <name type="common">Bagworm moth</name>
    <name type="synonym">Eumeta japonica</name>
    <dbReference type="NCBI Taxonomy" id="151549"/>
    <lineage>
        <taxon>Eukaryota</taxon>
        <taxon>Metazoa</taxon>
        <taxon>Ecdysozoa</taxon>
        <taxon>Arthropoda</taxon>
        <taxon>Hexapoda</taxon>
        <taxon>Insecta</taxon>
        <taxon>Pterygota</taxon>
        <taxon>Neoptera</taxon>
        <taxon>Endopterygota</taxon>
        <taxon>Lepidoptera</taxon>
        <taxon>Glossata</taxon>
        <taxon>Ditrysia</taxon>
        <taxon>Tineoidea</taxon>
        <taxon>Psychidae</taxon>
        <taxon>Oiketicinae</taxon>
        <taxon>Eumeta</taxon>
    </lineage>
</organism>
<comment type="caution">
    <text evidence="2">The sequence shown here is derived from an EMBL/GenBank/DDBJ whole genome shotgun (WGS) entry which is preliminary data.</text>
</comment>
<dbReference type="OrthoDB" id="2266637at2759"/>
<dbReference type="GO" id="GO:0003676">
    <property type="term" value="F:nucleic acid binding"/>
    <property type="evidence" value="ECO:0007669"/>
    <property type="project" value="InterPro"/>
</dbReference>
<dbReference type="Proteomes" id="UP000299102">
    <property type="component" value="Unassembled WGS sequence"/>
</dbReference>
<dbReference type="PANTHER" id="PTHR33939:SF1">
    <property type="entry name" value="DUF4371 DOMAIN-CONTAINING PROTEIN"/>
    <property type="match status" value="1"/>
</dbReference>
<name>A0A4C1WT88_EUMVA</name>
<evidence type="ECO:0000259" key="1">
    <source>
        <dbReference type="Pfam" id="PF13358"/>
    </source>
</evidence>
<accession>A0A4C1WT88</accession>
<dbReference type="PANTHER" id="PTHR33939">
    <property type="entry name" value="PROTEIN CBG22215"/>
    <property type="match status" value="1"/>
</dbReference>
<keyword evidence="3" id="KW-1185">Reference proteome</keyword>